<keyword evidence="8 12" id="KW-0175">Coiled coil</keyword>
<dbReference type="Xenbase" id="XB-GENE-997055">
    <property type="gene designation" value="dzip1"/>
</dbReference>
<gene>
    <name evidence="15 16" type="primary">dzip1</name>
    <name evidence="15" type="synonym">dzip</name>
    <name evidence="15" type="synonym">dzipt1</name>
</gene>
<evidence type="ECO:0000256" key="2">
    <source>
        <dbReference type="ARBA" id="ARBA00004120"/>
    </source>
</evidence>
<keyword evidence="4" id="KW-0963">Cytoplasm</keyword>
<keyword evidence="9" id="KW-0206">Cytoskeleton</keyword>
<dbReference type="PROSITE" id="PS50157">
    <property type="entry name" value="ZINC_FINGER_C2H2_2"/>
    <property type="match status" value="1"/>
</dbReference>
<dbReference type="Proteomes" id="UP000008143">
    <property type="component" value="Chromosome 2"/>
</dbReference>
<evidence type="ECO:0000256" key="7">
    <source>
        <dbReference type="ARBA" id="ARBA00022833"/>
    </source>
</evidence>
<dbReference type="Pfam" id="PF25977">
    <property type="entry name" value="DZIP1"/>
    <property type="match status" value="1"/>
</dbReference>
<keyword evidence="5" id="KW-0479">Metal-binding</keyword>
<dbReference type="InterPro" id="IPR013087">
    <property type="entry name" value="Znf_C2H2_type"/>
</dbReference>
<accession>A0A8J1J254</accession>
<keyword evidence="6 11" id="KW-0863">Zinc-finger</keyword>
<feature type="domain" description="C2H2-type" evidence="13">
    <location>
        <begin position="185"/>
        <end position="213"/>
    </location>
</feature>
<dbReference type="PROSITE" id="PS00028">
    <property type="entry name" value="ZINC_FINGER_C2H2_1"/>
    <property type="match status" value="1"/>
</dbReference>
<evidence type="ECO:0000256" key="5">
    <source>
        <dbReference type="ARBA" id="ARBA00022723"/>
    </source>
</evidence>
<evidence type="ECO:0000256" key="11">
    <source>
        <dbReference type="PROSITE-ProRule" id="PRU00042"/>
    </source>
</evidence>
<evidence type="ECO:0000259" key="13">
    <source>
        <dbReference type="PROSITE" id="PS50157"/>
    </source>
</evidence>
<feature type="coiled-coil region" evidence="12">
    <location>
        <begin position="391"/>
        <end position="418"/>
    </location>
</feature>
<keyword evidence="10" id="KW-0966">Cell projection</keyword>
<dbReference type="PANTHER" id="PTHR21502:SF5">
    <property type="entry name" value="CILIUM ASSEMBLY PROTEIN DZIP1"/>
    <property type="match status" value="1"/>
</dbReference>
<dbReference type="AGR" id="Xenbase:XB-GENE-997055"/>
<comment type="similarity">
    <text evidence="3">Belongs to the DZIP C2H2-type zinc-finger protein family.</text>
</comment>
<evidence type="ECO:0000313" key="15">
    <source>
        <dbReference type="RefSeq" id="XP_031751933.1"/>
    </source>
</evidence>
<comment type="subcellular location">
    <subcellularLocation>
        <location evidence="2">Cytoplasm</location>
        <location evidence="2">Cytoskeleton</location>
        <location evidence="2">Cilium basal body</location>
    </subcellularLocation>
    <subcellularLocation>
        <location evidence="1">Cytoplasm</location>
        <location evidence="1">Cytoskeleton</location>
        <location evidence="1">Microtubule organizing center</location>
        <location evidence="1">Centrosome</location>
        <location evidence="1">Centriole</location>
    </subcellularLocation>
</comment>
<feature type="coiled-coil region" evidence="12">
    <location>
        <begin position="128"/>
        <end position="162"/>
    </location>
</feature>
<evidence type="ECO:0000313" key="14">
    <source>
        <dbReference type="Proteomes" id="UP000008143"/>
    </source>
</evidence>
<evidence type="ECO:0000256" key="6">
    <source>
        <dbReference type="ARBA" id="ARBA00022771"/>
    </source>
</evidence>
<dbReference type="InterPro" id="IPR051241">
    <property type="entry name" value="DZIP_RILPL"/>
</dbReference>
<dbReference type="GeneID" id="733791"/>
<evidence type="ECO:0000256" key="12">
    <source>
        <dbReference type="SAM" id="Coils"/>
    </source>
</evidence>
<dbReference type="PANTHER" id="PTHR21502">
    <property type="entry name" value="ZINC FINGER PROTEIN DZIP1"/>
    <property type="match status" value="1"/>
</dbReference>
<dbReference type="OMA" id="PDIQYIR"/>
<dbReference type="GO" id="GO:0008270">
    <property type="term" value="F:zinc ion binding"/>
    <property type="evidence" value="ECO:0007669"/>
    <property type="project" value="UniProtKB-KW"/>
</dbReference>
<evidence type="ECO:0000256" key="4">
    <source>
        <dbReference type="ARBA" id="ARBA00022490"/>
    </source>
</evidence>
<evidence type="ECO:0000256" key="3">
    <source>
        <dbReference type="ARBA" id="ARBA00009131"/>
    </source>
</evidence>
<evidence type="ECO:0000313" key="16">
    <source>
        <dbReference type="Xenbase" id="XB-GENE-997055"/>
    </source>
</evidence>
<dbReference type="OrthoDB" id="515971at2759"/>
<dbReference type="CTD" id="22873"/>
<dbReference type="RefSeq" id="XP_031751933.1">
    <property type="nucleotide sequence ID" value="XM_031896073.1"/>
</dbReference>
<dbReference type="InterPro" id="IPR032714">
    <property type="entry name" value="DZIP1_N"/>
</dbReference>
<dbReference type="AlphaFoldDB" id="A0A8J1J254"/>
<protein>
    <submittedName>
        <fullName evidence="15">Zinc finger protein DZIP1 isoform X1</fullName>
    </submittedName>
</protein>
<dbReference type="InterPro" id="IPR058883">
    <property type="entry name" value="DZIP1_dom"/>
</dbReference>
<dbReference type="Pfam" id="PF13815">
    <property type="entry name" value="Dzip-like_N"/>
    <property type="match status" value="1"/>
</dbReference>
<feature type="coiled-coil region" evidence="12">
    <location>
        <begin position="215"/>
        <end position="249"/>
    </location>
</feature>
<dbReference type="GO" id="GO:0060271">
    <property type="term" value="P:cilium assembly"/>
    <property type="evidence" value="ECO:0000318"/>
    <property type="project" value="GO_Central"/>
</dbReference>
<evidence type="ECO:0000256" key="10">
    <source>
        <dbReference type="ARBA" id="ARBA00023273"/>
    </source>
</evidence>
<name>A0A8J1J254_XENTR</name>
<reference evidence="15" key="1">
    <citation type="submission" date="2025-08" db="UniProtKB">
        <authorList>
            <consortium name="RefSeq"/>
        </authorList>
    </citation>
    <scope>IDENTIFICATION</scope>
    <source>
        <strain evidence="15">Nigerian</strain>
        <tissue evidence="15">Liver and blood</tissue>
    </source>
</reference>
<evidence type="ECO:0000256" key="1">
    <source>
        <dbReference type="ARBA" id="ARBA00004114"/>
    </source>
</evidence>
<evidence type="ECO:0000256" key="8">
    <source>
        <dbReference type="ARBA" id="ARBA00023054"/>
    </source>
</evidence>
<keyword evidence="7" id="KW-0862">Zinc</keyword>
<organism evidence="14 15">
    <name type="scientific">Xenopus tropicalis</name>
    <name type="common">Western clawed frog</name>
    <name type="synonym">Silurana tropicalis</name>
    <dbReference type="NCBI Taxonomy" id="8364"/>
    <lineage>
        <taxon>Eukaryota</taxon>
        <taxon>Metazoa</taxon>
        <taxon>Chordata</taxon>
        <taxon>Craniata</taxon>
        <taxon>Vertebrata</taxon>
        <taxon>Euteleostomi</taxon>
        <taxon>Amphibia</taxon>
        <taxon>Batrachia</taxon>
        <taxon>Anura</taxon>
        <taxon>Pipoidea</taxon>
        <taxon>Pipidae</taxon>
        <taxon>Xenopodinae</taxon>
        <taxon>Xenopus</taxon>
        <taxon>Silurana</taxon>
    </lineage>
</organism>
<sequence>MPFYDNVYYPFDSDNASSSPSILSSPCLPPYATRKLPSGAGTMFKFRTRHESMDWRRIGAIDVEKVANELDFITLQENVMSITFCNLQDEKCPHCKNSLDPILLKLFRLSQFTIEYLLHSQEYLTSSLRSMEEEAQAAIKEAEQIKLKMAKQSEDIKSLKDECKRRKKMIASQQMMISAGAGAYHKCNFCDKAFVNYSFLQSHIHRRHPQSAESEKTKQQANELLQNEISKLKNELQHTKCQLETERCAQIEKLSKFQEMDCQKSFEQEMLKKFNSWKEEEKEKHCEEIAKVNDMFRKDLQDLAMKNASLEKLHEMEQQKTFEQEMLKKFNSWKNEEKEKHVEEMVKVKDMFQKDLHELTMKIAVLERFHETGHRKSFEQEMLKKFNSWKEEEKEKHAEEIAKVKDKLQKEVTELAVKNASLGKVKEQSIKLTPPVATYSEIVQAPTPLSHHSEIKPNASLLSDRAYILEPIEELTEEEKDVEAEVPSLQKTHALTKNQSLAKELRPVFEEGLAEKLESLGVKQGARGIPSDQCKKMLDSVKCYRAEREKQMPAYRQIRQNLISDLILKAEERTSPTVGKLGSTPQALRKGSISSFLHPKSEASVLKSSQESYLSDQKSFASLKQTKAKVKVVLSKDMSAKKPPCVKTPPFTSDDESSADGGPMLTCNTTDSLKMKLPHNTKGSVGFVESESDSEGSFLEELHPQWVSKPNVQKQAPVTTAPATMVKELSKQIEKEALLHSVKNKPVGGVDVRYGFASSKDEVMELKVADIDDNEFDNSSTDEEHFEVPRLVKSRPVVKKVKNGHTAAPVRNTFVSRLAKEDVREMDTSSTLVSSLVTDAVRCINTDRKESLWKNENLLFNFMGLEVHNQVQQSR</sequence>
<keyword evidence="14" id="KW-1185">Reference proteome</keyword>
<dbReference type="GO" id="GO:0036064">
    <property type="term" value="C:ciliary basal body"/>
    <property type="evidence" value="ECO:0000318"/>
    <property type="project" value="GO_Central"/>
</dbReference>
<dbReference type="GO" id="GO:0005814">
    <property type="term" value="C:centriole"/>
    <property type="evidence" value="ECO:0007669"/>
    <property type="project" value="UniProtKB-SubCell"/>
</dbReference>
<dbReference type="GO" id="GO:0005737">
    <property type="term" value="C:cytoplasm"/>
    <property type="evidence" value="ECO:0000318"/>
    <property type="project" value="GO_Central"/>
</dbReference>
<evidence type="ECO:0000256" key="9">
    <source>
        <dbReference type="ARBA" id="ARBA00023212"/>
    </source>
</evidence>
<proteinExistence type="inferred from homology"/>